<comment type="caution">
    <text evidence="2">The sequence shown here is derived from an EMBL/GenBank/DDBJ whole genome shotgun (WGS) entry which is preliminary data.</text>
</comment>
<protein>
    <recommendedName>
        <fullName evidence="1">CBS domain-containing protein</fullName>
    </recommendedName>
</protein>
<name>A0A2H3NTT8_9BACT</name>
<organism evidence="2 3">
    <name type="scientific">Longimonas halophila</name>
    <dbReference type="NCBI Taxonomy" id="1469170"/>
    <lineage>
        <taxon>Bacteria</taxon>
        <taxon>Pseudomonadati</taxon>
        <taxon>Rhodothermota</taxon>
        <taxon>Rhodothermia</taxon>
        <taxon>Rhodothermales</taxon>
        <taxon>Salisaetaceae</taxon>
        <taxon>Longimonas</taxon>
    </lineage>
</organism>
<evidence type="ECO:0000313" key="3">
    <source>
        <dbReference type="Proteomes" id="UP000221024"/>
    </source>
</evidence>
<gene>
    <name evidence="2" type="ORF">CRI93_14650</name>
</gene>
<dbReference type="AlphaFoldDB" id="A0A2H3NTT8"/>
<dbReference type="InterPro" id="IPR046342">
    <property type="entry name" value="CBS_dom_sf"/>
</dbReference>
<proteinExistence type="predicted"/>
<evidence type="ECO:0000313" key="2">
    <source>
        <dbReference type="EMBL" id="PEN04746.1"/>
    </source>
</evidence>
<dbReference type="SUPFAM" id="SSF54631">
    <property type="entry name" value="CBS-domain pair"/>
    <property type="match status" value="1"/>
</dbReference>
<dbReference type="InterPro" id="IPR000644">
    <property type="entry name" value="CBS_dom"/>
</dbReference>
<feature type="domain" description="CBS" evidence="1">
    <location>
        <begin position="81"/>
        <end position="124"/>
    </location>
</feature>
<dbReference type="EMBL" id="PDEP01000021">
    <property type="protein sequence ID" value="PEN04746.1"/>
    <property type="molecule type" value="Genomic_DNA"/>
</dbReference>
<dbReference type="Proteomes" id="UP000221024">
    <property type="component" value="Unassembled WGS sequence"/>
</dbReference>
<dbReference type="OrthoDB" id="5194245at2"/>
<dbReference type="RefSeq" id="WP_098063418.1">
    <property type="nucleotide sequence ID" value="NZ_PDEP01000021.1"/>
</dbReference>
<sequence length="262" mass="29837">MLESIQNTLTVDALMTEREQLVTINRAEDPSAVQGKVRELEINQVPVMDNGSVAGLMIANPKDRKLPDTGNYEQIAPRWLVSADTSIRRLIDILDGDQHPARFVFQEDRVVGLVTYADLNNAVARTALYLLISQLEINLAHLLRHHEKSSWTYVEHLSKRRQERFAELKQEMAEKDVTHDPIEHFNLTDVFRAVRNEPTLRKGIGFDSKNKFDGAKSGINEMRKSVAHSVRLVVDSVEGVSSVNHRCERIEELLDRIASYRS</sequence>
<reference evidence="2 3" key="1">
    <citation type="submission" date="2017-10" db="EMBL/GenBank/DDBJ databases">
        <title>Draft genome of Longimonas halophila.</title>
        <authorList>
            <person name="Goh K.M."/>
            <person name="Shamsir M.S."/>
            <person name="Lim S.W."/>
        </authorList>
    </citation>
    <scope>NUCLEOTIDE SEQUENCE [LARGE SCALE GENOMIC DNA]</scope>
    <source>
        <strain evidence="2 3">KCTC 42399</strain>
    </source>
</reference>
<dbReference type="Pfam" id="PF00571">
    <property type="entry name" value="CBS"/>
    <property type="match status" value="1"/>
</dbReference>
<accession>A0A2H3NTT8</accession>
<dbReference type="Gene3D" id="3.10.580.10">
    <property type="entry name" value="CBS-domain"/>
    <property type="match status" value="1"/>
</dbReference>
<evidence type="ECO:0000259" key="1">
    <source>
        <dbReference type="Pfam" id="PF00571"/>
    </source>
</evidence>
<keyword evidence="3" id="KW-1185">Reference proteome</keyword>